<gene>
    <name evidence="9" type="ORF">H2204_007817</name>
</gene>
<keyword evidence="5 7" id="KW-1133">Transmembrane helix</keyword>
<feature type="transmembrane region" description="Helical" evidence="7">
    <location>
        <begin position="83"/>
        <end position="105"/>
    </location>
</feature>
<dbReference type="GO" id="GO:0015920">
    <property type="term" value="P:lipopolysaccharide transport"/>
    <property type="evidence" value="ECO:0007669"/>
    <property type="project" value="TreeGrafter"/>
</dbReference>
<dbReference type="GO" id="GO:0140359">
    <property type="term" value="F:ABC-type transporter activity"/>
    <property type="evidence" value="ECO:0007669"/>
    <property type="project" value="InterPro"/>
</dbReference>
<keyword evidence="3" id="KW-1003">Cell membrane</keyword>
<evidence type="ECO:0000256" key="2">
    <source>
        <dbReference type="ARBA" id="ARBA00022448"/>
    </source>
</evidence>
<dbReference type="AlphaFoldDB" id="A0AA39CXM7"/>
<evidence type="ECO:0000256" key="3">
    <source>
        <dbReference type="ARBA" id="ARBA00022475"/>
    </source>
</evidence>
<feature type="domain" description="ABC-2 type transporter transmembrane" evidence="8">
    <location>
        <begin position="65"/>
        <end position="266"/>
    </location>
</feature>
<reference evidence="9" key="1">
    <citation type="submission" date="2022-10" db="EMBL/GenBank/DDBJ databases">
        <title>Culturing micro-colonial fungi from biological soil crusts in the Mojave desert and describing Neophaeococcomyces mojavensis, and introducing the new genera and species Taxawa tesnikishii.</title>
        <authorList>
            <person name="Kurbessoian T."/>
            <person name="Stajich J.E."/>
        </authorList>
    </citation>
    <scope>NUCLEOTIDE SEQUENCE</scope>
    <source>
        <strain evidence="9">TK_35</strain>
    </source>
</reference>
<evidence type="ECO:0000256" key="6">
    <source>
        <dbReference type="ARBA" id="ARBA00023136"/>
    </source>
</evidence>
<sequence length="306" mass="34915">MPEPAGLNPLPHTFPASSAQQRFRRRIARPAASAHRPLMPDLATSFSTATADVSATIKRLRLPVLLGWQDVKQRYRRSMIGPFWLTISTAILVGCIGLIFGHLFKAPMKEFLPFLASGLVIWTFMSSSIIEGCTAFTTADHIIRQLPIPLTVHVARVLWRNIIILAHNIVIIPIAMLFLGREFSLTAVISLFGFVLVTLNLMWISLLLGTICTRYRDFPQMVASLMQVMFYTTPIMWMPRLLPKEVARYFLDYNPFYHLMELMRAPLLGTVPDAKHWMVAIAMLLVGWPVTLLFFGKFRRRIAYWL</sequence>
<name>A0AA39CXM7_9EURO</name>
<evidence type="ECO:0000256" key="4">
    <source>
        <dbReference type="ARBA" id="ARBA00022692"/>
    </source>
</evidence>
<feature type="transmembrane region" description="Helical" evidence="7">
    <location>
        <begin position="157"/>
        <end position="179"/>
    </location>
</feature>
<dbReference type="GO" id="GO:0005886">
    <property type="term" value="C:plasma membrane"/>
    <property type="evidence" value="ECO:0007669"/>
    <property type="project" value="UniProtKB-SubCell"/>
</dbReference>
<keyword evidence="6 7" id="KW-0472">Membrane</keyword>
<feature type="transmembrane region" description="Helical" evidence="7">
    <location>
        <begin position="221"/>
        <end position="239"/>
    </location>
</feature>
<proteinExistence type="predicted"/>
<evidence type="ECO:0000256" key="7">
    <source>
        <dbReference type="SAM" id="Phobius"/>
    </source>
</evidence>
<organism evidence="9">
    <name type="scientific">Knufia peltigerae</name>
    <dbReference type="NCBI Taxonomy" id="1002370"/>
    <lineage>
        <taxon>Eukaryota</taxon>
        <taxon>Fungi</taxon>
        <taxon>Dikarya</taxon>
        <taxon>Ascomycota</taxon>
        <taxon>Pezizomycotina</taxon>
        <taxon>Eurotiomycetes</taxon>
        <taxon>Chaetothyriomycetidae</taxon>
        <taxon>Chaetothyriales</taxon>
        <taxon>Trichomeriaceae</taxon>
        <taxon>Knufia</taxon>
    </lineage>
</organism>
<evidence type="ECO:0000259" key="8">
    <source>
        <dbReference type="Pfam" id="PF01061"/>
    </source>
</evidence>
<dbReference type="InterPro" id="IPR013525">
    <property type="entry name" value="ABC2_TM"/>
</dbReference>
<dbReference type="PANTHER" id="PTHR30413">
    <property type="entry name" value="INNER MEMBRANE TRANSPORT PERMEASE"/>
    <property type="match status" value="1"/>
</dbReference>
<evidence type="ECO:0000256" key="1">
    <source>
        <dbReference type="ARBA" id="ARBA00004651"/>
    </source>
</evidence>
<dbReference type="PANTHER" id="PTHR30413:SF10">
    <property type="entry name" value="CAPSULE POLYSACCHARIDE EXPORT INNER-MEMBRANE PROTEIN CTRC"/>
    <property type="match status" value="1"/>
</dbReference>
<feature type="transmembrane region" description="Helical" evidence="7">
    <location>
        <begin position="185"/>
        <end position="209"/>
    </location>
</feature>
<dbReference type="EMBL" id="JAPDRN010000054">
    <property type="protein sequence ID" value="KAJ9632730.1"/>
    <property type="molecule type" value="Genomic_DNA"/>
</dbReference>
<keyword evidence="4 7" id="KW-0812">Transmembrane</keyword>
<feature type="transmembrane region" description="Helical" evidence="7">
    <location>
        <begin position="277"/>
        <end position="296"/>
    </location>
</feature>
<comment type="subcellular location">
    <subcellularLocation>
        <location evidence="1">Cell membrane</location>
        <topology evidence="1">Multi-pass membrane protein</topology>
    </subcellularLocation>
</comment>
<feature type="transmembrane region" description="Helical" evidence="7">
    <location>
        <begin position="111"/>
        <end position="136"/>
    </location>
</feature>
<protein>
    <recommendedName>
        <fullName evidence="8">ABC-2 type transporter transmembrane domain-containing protein</fullName>
    </recommendedName>
</protein>
<dbReference type="Pfam" id="PF01061">
    <property type="entry name" value="ABC2_membrane"/>
    <property type="match status" value="1"/>
</dbReference>
<evidence type="ECO:0000256" key="5">
    <source>
        <dbReference type="ARBA" id="ARBA00022989"/>
    </source>
</evidence>
<accession>A0AA39CXM7</accession>
<keyword evidence="2" id="KW-0813">Transport</keyword>
<evidence type="ECO:0000313" key="9">
    <source>
        <dbReference type="EMBL" id="KAJ9632730.1"/>
    </source>
</evidence>
<comment type="caution">
    <text evidence="9">The sequence shown here is derived from an EMBL/GenBank/DDBJ whole genome shotgun (WGS) entry which is preliminary data.</text>
</comment>